<feature type="compositionally biased region" description="Polar residues" evidence="8">
    <location>
        <begin position="716"/>
        <end position="728"/>
    </location>
</feature>
<feature type="region of interest" description="Disordered" evidence="8">
    <location>
        <begin position="451"/>
        <end position="521"/>
    </location>
</feature>
<gene>
    <name evidence="11" type="ORF">PSALAMII_LOCUS10549</name>
</gene>
<comment type="cofactor">
    <cofactor evidence="1">
        <name>Mn(2+)</name>
        <dbReference type="ChEBI" id="CHEBI:29035"/>
    </cofactor>
</comment>
<dbReference type="Proteomes" id="UP001152646">
    <property type="component" value="Unassembled WGS sequence"/>
</dbReference>
<evidence type="ECO:0000256" key="1">
    <source>
        <dbReference type="ARBA" id="ARBA00001936"/>
    </source>
</evidence>
<feature type="region of interest" description="Disordered" evidence="8">
    <location>
        <begin position="841"/>
        <end position="900"/>
    </location>
</feature>
<dbReference type="Gene3D" id="3.30.460.10">
    <property type="entry name" value="Beta Polymerase, domain 2"/>
    <property type="match status" value="1"/>
</dbReference>
<feature type="compositionally biased region" description="Polar residues" evidence="8">
    <location>
        <begin position="775"/>
        <end position="792"/>
    </location>
</feature>
<dbReference type="PANTHER" id="PTHR12271">
    <property type="entry name" value="POLY A POLYMERASE CID PAP -RELATED"/>
    <property type="match status" value="1"/>
</dbReference>
<dbReference type="Gene3D" id="1.10.1410.10">
    <property type="match status" value="1"/>
</dbReference>
<organism evidence="11 12">
    <name type="scientific">Penicillium salamii</name>
    <dbReference type="NCBI Taxonomy" id="1612424"/>
    <lineage>
        <taxon>Eukaryota</taxon>
        <taxon>Fungi</taxon>
        <taxon>Dikarya</taxon>
        <taxon>Ascomycota</taxon>
        <taxon>Pezizomycotina</taxon>
        <taxon>Eurotiomycetes</taxon>
        <taxon>Eurotiomycetidae</taxon>
        <taxon>Eurotiales</taxon>
        <taxon>Aspergillaceae</taxon>
        <taxon>Penicillium</taxon>
    </lineage>
</organism>
<dbReference type="EMBL" id="CAJVPA010000250">
    <property type="protein sequence ID" value="CAG8424272.1"/>
    <property type="molecule type" value="Genomic_DNA"/>
</dbReference>
<feature type="compositionally biased region" description="Polar residues" evidence="8">
    <location>
        <begin position="595"/>
        <end position="644"/>
    </location>
</feature>
<evidence type="ECO:0000313" key="11">
    <source>
        <dbReference type="EMBL" id="CAG8424272.1"/>
    </source>
</evidence>
<feature type="compositionally biased region" description="Basic and acidic residues" evidence="8">
    <location>
        <begin position="452"/>
        <end position="461"/>
    </location>
</feature>
<feature type="compositionally biased region" description="Polar residues" evidence="8">
    <location>
        <begin position="850"/>
        <end position="866"/>
    </location>
</feature>
<keyword evidence="5" id="KW-0808">Transferase</keyword>
<evidence type="ECO:0000256" key="2">
    <source>
        <dbReference type="ARBA" id="ARBA00001946"/>
    </source>
</evidence>
<feature type="region of interest" description="Disordered" evidence="8">
    <location>
        <begin position="584"/>
        <end position="733"/>
    </location>
</feature>
<dbReference type="OrthoDB" id="2274644at2759"/>
<dbReference type="AlphaFoldDB" id="A0A9W4JVG0"/>
<sequence>MVANIDGNAKCSHGDVPIASGPSTMAWIPPSEEPERPPLTSHQSNSLPSTPYQHARNLSFHSRSPSPARGSTSPRSTHSEATHMPRKPHGVCKYETAMAYFRRRIPYSLGADVLPEEKEGLKEQLDPKEEKKLSADIMDLYDRLLPSAESDDRRRQLVRKLEKLFNDQWPGHDIKANIFGSSGNKLCSSDSDVDICITTNYKALEHVCCLADVLAKHGMQRVVCVSHAKVPIVKIWDPELRLACDMNVNNTLALENTRMIRTYVEVDERVRPLAMIVKHWTKRRILNDAALGGTLSSYTWICLIINFLQTRSPPILPSLQARPHEKRLTEDGLVCSFDDDIKTLSQFGRYNKQSVGELLFQFFRYYGHELDYETNVISVREGNLTNKVAKGWHLLMNNRLCVEEPFNTIRNLGNTADDTSFRGLHLELRRAFKSVAKGDLEEACEQFEFPVEEERTWERPRPQPRPTLTPSLPTRGGRGGNRGGRYNNQPPRGGLAGGRRQSNTGTNGSKITLRQPNTGNATDMSLQAQQQAQYLLHDQLYQQIQLLQAQEQELRMQLHNQAVITGRPPPVFIRQPFIQFPVPQQQEFSDETPRSRSGTASHATLSPTQRQQPIYNPSYASVGAGTQASTAINPPSPSAASTMPDTRRDSRRLSAANGSPKSLRAHSQPARPLNSPSLPNYIPLYTMPQSVENWPAPRPATESSEGGEGSGDENAIRSNSLASNGSRSDSVDEHRPQEVFNYYLTPQQVQAFEQANPQYFVGYPSGFSQVNGKYQQESFSSETNGSTHTASKPPSQPQQAAARPAMTGPLVIDGSVRPSEPRTSEYPPVLDPFSAVGQWASRSPDDHINTPASFSDTLSQDYQDSGSFELEHPVVTPRSSTDSQKVNGTNGIHLEKQPDTNGQTELLASRLQNYHLSNSEKLAQPTKPAADRPRTIAPTAKEPQPKNSQTDKSSNENRHQPSNPKRRANGETEKLNGTNGKAKPKSQGRDASHNPTKGDQSRKQASDHGWQTTKKKNRKNTKSEPRANPEPIPVDDSLRKGG</sequence>
<dbReference type="SUPFAM" id="SSF81631">
    <property type="entry name" value="PAP/OAS1 substrate-binding domain"/>
    <property type="match status" value="1"/>
</dbReference>
<dbReference type="GO" id="GO:0046872">
    <property type="term" value="F:metal ion binding"/>
    <property type="evidence" value="ECO:0007669"/>
    <property type="project" value="UniProtKB-KW"/>
</dbReference>
<comment type="similarity">
    <text evidence="3">Belongs to the DNA polymerase type-B-like family.</text>
</comment>
<evidence type="ECO:0000256" key="5">
    <source>
        <dbReference type="ARBA" id="ARBA00022679"/>
    </source>
</evidence>
<dbReference type="EC" id="2.7.7.19" evidence="4"/>
<feature type="compositionally biased region" description="Low complexity" evidence="8">
    <location>
        <begin position="484"/>
        <end position="493"/>
    </location>
</feature>
<keyword evidence="6" id="KW-0479">Metal-binding</keyword>
<evidence type="ECO:0000256" key="3">
    <source>
        <dbReference type="ARBA" id="ARBA00008593"/>
    </source>
</evidence>
<dbReference type="InterPro" id="IPR054708">
    <property type="entry name" value="MTPAP-like_central"/>
</dbReference>
<dbReference type="GO" id="GO:0010605">
    <property type="term" value="P:negative regulation of macromolecule metabolic process"/>
    <property type="evidence" value="ECO:0007669"/>
    <property type="project" value="UniProtKB-ARBA"/>
</dbReference>
<evidence type="ECO:0000256" key="8">
    <source>
        <dbReference type="SAM" id="MobiDB-lite"/>
    </source>
</evidence>
<evidence type="ECO:0000313" key="12">
    <source>
        <dbReference type="Proteomes" id="UP001152646"/>
    </source>
</evidence>
<dbReference type="GO" id="GO:0031123">
    <property type="term" value="P:RNA 3'-end processing"/>
    <property type="evidence" value="ECO:0007669"/>
    <property type="project" value="TreeGrafter"/>
</dbReference>
<comment type="cofactor">
    <cofactor evidence="2">
        <name>Mg(2+)</name>
        <dbReference type="ChEBI" id="CHEBI:18420"/>
    </cofactor>
</comment>
<dbReference type="PANTHER" id="PTHR12271:SF113">
    <property type="entry name" value="POLY(A) RNA POLYMERASE CID11"/>
    <property type="match status" value="1"/>
</dbReference>
<dbReference type="SUPFAM" id="SSF81301">
    <property type="entry name" value="Nucleotidyltransferase"/>
    <property type="match status" value="1"/>
</dbReference>
<feature type="domain" description="Poly(A) RNA polymerase mitochondrial-like central palm" evidence="10">
    <location>
        <begin position="133"/>
        <end position="264"/>
    </location>
</feature>
<feature type="compositionally biased region" description="Polar residues" evidence="8">
    <location>
        <begin position="500"/>
        <end position="521"/>
    </location>
</feature>
<comment type="caution">
    <text evidence="11">The sequence shown here is derived from an EMBL/GenBank/DDBJ whole genome shotgun (WGS) entry which is preliminary data.</text>
</comment>
<dbReference type="Pfam" id="PF22600">
    <property type="entry name" value="MTPAP-like_central"/>
    <property type="match status" value="1"/>
</dbReference>
<feature type="region of interest" description="Disordered" evidence="8">
    <location>
        <begin position="918"/>
        <end position="1042"/>
    </location>
</feature>
<accession>A0A9W4JVG0</accession>
<feature type="compositionally biased region" description="Low complexity" evidence="8">
    <location>
        <begin position="466"/>
        <end position="475"/>
    </location>
</feature>
<evidence type="ECO:0000259" key="9">
    <source>
        <dbReference type="Pfam" id="PF03828"/>
    </source>
</evidence>
<feature type="compositionally biased region" description="Polar residues" evidence="8">
    <location>
        <begin position="40"/>
        <end position="52"/>
    </location>
</feature>
<dbReference type="InterPro" id="IPR002058">
    <property type="entry name" value="PAP_assoc"/>
</dbReference>
<evidence type="ECO:0000256" key="7">
    <source>
        <dbReference type="ARBA" id="ARBA00022842"/>
    </source>
</evidence>
<feature type="domain" description="PAP-associated" evidence="9">
    <location>
        <begin position="354"/>
        <end position="408"/>
    </location>
</feature>
<feature type="compositionally biased region" description="Polar residues" evidence="8">
    <location>
        <begin position="59"/>
        <end position="76"/>
    </location>
</feature>
<evidence type="ECO:0000256" key="4">
    <source>
        <dbReference type="ARBA" id="ARBA00012388"/>
    </source>
</evidence>
<keyword evidence="7" id="KW-0460">Magnesium</keyword>
<dbReference type="GO" id="GO:1990817">
    <property type="term" value="F:poly(A) RNA polymerase activity"/>
    <property type="evidence" value="ECO:0007669"/>
    <property type="project" value="UniProtKB-EC"/>
</dbReference>
<name>A0A9W4JVG0_9EURO</name>
<dbReference type="CDD" id="cd05402">
    <property type="entry name" value="NT_PAP_TUTase"/>
    <property type="match status" value="1"/>
</dbReference>
<proteinExistence type="inferred from homology"/>
<dbReference type="Pfam" id="PF03828">
    <property type="entry name" value="PAP_assoc"/>
    <property type="match status" value="1"/>
</dbReference>
<evidence type="ECO:0000259" key="10">
    <source>
        <dbReference type="Pfam" id="PF22600"/>
    </source>
</evidence>
<reference evidence="11" key="1">
    <citation type="submission" date="2021-07" db="EMBL/GenBank/DDBJ databases">
        <authorList>
            <person name="Branca A.L. A."/>
        </authorList>
    </citation>
    <scope>NUCLEOTIDE SEQUENCE</scope>
</reference>
<feature type="compositionally biased region" description="Polar residues" evidence="8">
    <location>
        <begin position="877"/>
        <end position="890"/>
    </location>
</feature>
<evidence type="ECO:0000256" key="6">
    <source>
        <dbReference type="ARBA" id="ARBA00022723"/>
    </source>
</evidence>
<dbReference type="InterPro" id="IPR043519">
    <property type="entry name" value="NT_sf"/>
</dbReference>
<protein>
    <recommendedName>
        <fullName evidence="4">polynucleotide adenylyltransferase</fullName>
        <ecNumber evidence="4">2.7.7.19</ecNumber>
    </recommendedName>
</protein>
<feature type="region of interest" description="Disordered" evidence="8">
    <location>
        <begin position="1"/>
        <end position="89"/>
    </location>
</feature>
<feature type="region of interest" description="Disordered" evidence="8">
    <location>
        <begin position="775"/>
        <end position="829"/>
    </location>
</feature>